<dbReference type="Gene3D" id="2.160.20.10">
    <property type="entry name" value="Single-stranded right-handed beta-helix, Pectin lyase-like"/>
    <property type="match status" value="1"/>
</dbReference>
<dbReference type="EMBL" id="BMED01000004">
    <property type="protein sequence ID" value="GGC87021.1"/>
    <property type="molecule type" value="Genomic_DNA"/>
</dbReference>
<gene>
    <name evidence="2" type="ORF">GCM10011396_37910</name>
</gene>
<comment type="caution">
    <text evidence="2">The sequence shown here is derived from an EMBL/GenBank/DDBJ whole genome shotgun (WGS) entry which is preliminary data.</text>
</comment>
<dbReference type="AlphaFoldDB" id="A0A916UT18"/>
<keyword evidence="3" id="KW-1185">Reference proteome</keyword>
<feature type="signal peptide" evidence="1">
    <location>
        <begin position="1"/>
        <end position="24"/>
    </location>
</feature>
<reference evidence="2" key="1">
    <citation type="journal article" date="2014" name="Int. J. Syst. Evol. Microbiol.">
        <title>Complete genome sequence of Corynebacterium casei LMG S-19264T (=DSM 44701T), isolated from a smear-ripened cheese.</title>
        <authorList>
            <consortium name="US DOE Joint Genome Institute (JGI-PGF)"/>
            <person name="Walter F."/>
            <person name="Albersmeier A."/>
            <person name="Kalinowski J."/>
            <person name="Ruckert C."/>
        </authorList>
    </citation>
    <scope>NUCLEOTIDE SEQUENCE</scope>
    <source>
        <strain evidence="2">CGMCC 1.10998</strain>
    </source>
</reference>
<evidence type="ECO:0008006" key="4">
    <source>
        <dbReference type="Google" id="ProtNLM"/>
    </source>
</evidence>
<protein>
    <recommendedName>
        <fullName evidence="4">Right handed beta helix region</fullName>
    </recommendedName>
</protein>
<sequence length="375" mass="39551">MSPVKLVVALIISLYLFSAPFARACINGGTEVDINNALRATNIAELCQGAQFTLNNAVLLNSNNSLFTTGYPTNDSLKANLKLADNRPMPSPPTTPFALVDAYGNNISIKSIKIDGNKANNAYYGPSPLLGVRGSINTVDHVRLEHTIGFVALDAADDPNCSYLTLTNNYVGSNGIHLPAAGGQWADGITIRCSNAYVANNEVRDATDGGISFFGGTNTIIENNWIANSSQSAYSAIIVDPVMGGTTPVDFTGSYVRNNTIQTCCGQHFHVALSVGTHLWCNVTNGNCNYAMGPSVTNNTGSGTFGYGIYLGGATSATVTGNNLTMTPFTGLRCGWQYYALDVDSTTGAPHATGNFQSGYVTGSYHWPCVSSATE</sequence>
<evidence type="ECO:0000256" key="1">
    <source>
        <dbReference type="SAM" id="SignalP"/>
    </source>
</evidence>
<dbReference type="InterPro" id="IPR012334">
    <property type="entry name" value="Pectin_lyas_fold"/>
</dbReference>
<proteinExistence type="predicted"/>
<name>A0A916UT18_9BURK</name>
<evidence type="ECO:0000313" key="3">
    <source>
        <dbReference type="Proteomes" id="UP000637423"/>
    </source>
</evidence>
<accession>A0A916UT18</accession>
<dbReference type="SUPFAM" id="SSF51126">
    <property type="entry name" value="Pectin lyase-like"/>
    <property type="match status" value="1"/>
</dbReference>
<keyword evidence="1" id="KW-0732">Signal</keyword>
<dbReference type="Proteomes" id="UP000637423">
    <property type="component" value="Unassembled WGS sequence"/>
</dbReference>
<dbReference type="InterPro" id="IPR011050">
    <property type="entry name" value="Pectin_lyase_fold/virulence"/>
</dbReference>
<organism evidence="2 3">
    <name type="scientific">Undibacterium terreum</name>
    <dbReference type="NCBI Taxonomy" id="1224302"/>
    <lineage>
        <taxon>Bacteria</taxon>
        <taxon>Pseudomonadati</taxon>
        <taxon>Pseudomonadota</taxon>
        <taxon>Betaproteobacteria</taxon>
        <taxon>Burkholderiales</taxon>
        <taxon>Oxalobacteraceae</taxon>
        <taxon>Undibacterium</taxon>
    </lineage>
</organism>
<reference evidence="2" key="2">
    <citation type="submission" date="2020-09" db="EMBL/GenBank/DDBJ databases">
        <authorList>
            <person name="Sun Q."/>
            <person name="Zhou Y."/>
        </authorList>
    </citation>
    <scope>NUCLEOTIDE SEQUENCE</scope>
    <source>
        <strain evidence="2">CGMCC 1.10998</strain>
    </source>
</reference>
<dbReference type="RefSeq" id="WP_188567697.1">
    <property type="nucleotide sequence ID" value="NZ_BMED01000004.1"/>
</dbReference>
<feature type="chain" id="PRO_5037263648" description="Right handed beta helix region" evidence="1">
    <location>
        <begin position="25"/>
        <end position="375"/>
    </location>
</feature>
<evidence type="ECO:0000313" key="2">
    <source>
        <dbReference type="EMBL" id="GGC87021.1"/>
    </source>
</evidence>
<dbReference type="SMART" id="SM00710">
    <property type="entry name" value="PbH1"/>
    <property type="match status" value="5"/>
</dbReference>
<dbReference type="InterPro" id="IPR006626">
    <property type="entry name" value="PbH1"/>
</dbReference>